<comment type="subcellular location">
    <subcellularLocation>
        <location evidence="1 7">Cell outer membrane</location>
        <topology evidence="1 7">Multi-pass membrane protein</topology>
    </subcellularLocation>
</comment>
<dbReference type="Gene3D" id="2.40.170.20">
    <property type="entry name" value="TonB-dependent receptor, beta-barrel domain"/>
    <property type="match status" value="1"/>
</dbReference>
<evidence type="ECO:0000313" key="10">
    <source>
        <dbReference type="EMBL" id="PRY87467.1"/>
    </source>
</evidence>
<dbReference type="SUPFAM" id="SSF49464">
    <property type="entry name" value="Carboxypeptidase regulatory domain-like"/>
    <property type="match status" value="1"/>
</dbReference>
<keyword evidence="8" id="KW-0732">Signal</keyword>
<organism evidence="10 11">
    <name type="scientific">Mongoliibacter ruber</name>
    <dbReference type="NCBI Taxonomy" id="1750599"/>
    <lineage>
        <taxon>Bacteria</taxon>
        <taxon>Pseudomonadati</taxon>
        <taxon>Bacteroidota</taxon>
        <taxon>Cytophagia</taxon>
        <taxon>Cytophagales</taxon>
        <taxon>Cyclobacteriaceae</taxon>
        <taxon>Mongoliibacter</taxon>
    </lineage>
</organism>
<dbReference type="InterPro" id="IPR008969">
    <property type="entry name" value="CarboxyPept-like_regulatory"/>
</dbReference>
<dbReference type="InterPro" id="IPR023997">
    <property type="entry name" value="TonB-dep_OMP_SusC/RagA_CS"/>
</dbReference>
<keyword evidence="2 7" id="KW-0813">Transport</keyword>
<dbReference type="RefSeq" id="WP_106133759.1">
    <property type="nucleotide sequence ID" value="NZ_PVTR01000006.1"/>
</dbReference>
<keyword evidence="11" id="KW-1185">Reference proteome</keyword>
<dbReference type="Gene3D" id="2.170.130.10">
    <property type="entry name" value="TonB-dependent receptor, plug domain"/>
    <property type="match status" value="1"/>
</dbReference>
<dbReference type="AlphaFoldDB" id="A0A2T0WL99"/>
<evidence type="ECO:0000259" key="9">
    <source>
        <dbReference type="Pfam" id="PF07715"/>
    </source>
</evidence>
<evidence type="ECO:0000256" key="1">
    <source>
        <dbReference type="ARBA" id="ARBA00004571"/>
    </source>
</evidence>
<reference evidence="10 11" key="1">
    <citation type="submission" date="2018-03" db="EMBL/GenBank/DDBJ databases">
        <title>Genomic Encyclopedia of Archaeal and Bacterial Type Strains, Phase II (KMG-II): from individual species to whole genera.</title>
        <authorList>
            <person name="Goeker M."/>
        </authorList>
    </citation>
    <scope>NUCLEOTIDE SEQUENCE [LARGE SCALE GENOMIC DNA]</scope>
    <source>
        <strain evidence="10 11">DSM 27929</strain>
    </source>
</reference>
<comment type="similarity">
    <text evidence="7">Belongs to the TonB-dependent receptor family.</text>
</comment>
<dbReference type="Pfam" id="PF13715">
    <property type="entry name" value="CarbopepD_reg_2"/>
    <property type="match status" value="1"/>
</dbReference>
<evidence type="ECO:0000256" key="2">
    <source>
        <dbReference type="ARBA" id="ARBA00022448"/>
    </source>
</evidence>
<evidence type="ECO:0000256" key="3">
    <source>
        <dbReference type="ARBA" id="ARBA00022452"/>
    </source>
</evidence>
<keyword evidence="6 7" id="KW-0998">Cell outer membrane</keyword>
<evidence type="ECO:0000256" key="6">
    <source>
        <dbReference type="ARBA" id="ARBA00023237"/>
    </source>
</evidence>
<dbReference type="InterPro" id="IPR023996">
    <property type="entry name" value="TonB-dep_OMP_SusC/RagA"/>
</dbReference>
<feature type="signal peptide" evidence="8">
    <location>
        <begin position="1"/>
        <end position="21"/>
    </location>
</feature>
<dbReference type="InterPro" id="IPR039426">
    <property type="entry name" value="TonB-dep_rcpt-like"/>
</dbReference>
<keyword evidence="3 7" id="KW-1134">Transmembrane beta strand</keyword>
<dbReference type="Proteomes" id="UP000238157">
    <property type="component" value="Unassembled WGS sequence"/>
</dbReference>
<proteinExistence type="inferred from homology"/>
<dbReference type="InterPro" id="IPR036942">
    <property type="entry name" value="Beta-barrel_TonB_sf"/>
</dbReference>
<dbReference type="InterPro" id="IPR012910">
    <property type="entry name" value="Plug_dom"/>
</dbReference>
<dbReference type="OrthoDB" id="9768177at2"/>
<dbReference type="EMBL" id="PVTR01000006">
    <property type="protein sequence ID" value="PRY87467.1"/>
    <property type="molecule type" value="Genomic_DNA"/>
</dbReference>
<evidence type="ECO:0000256" key="7">
    <source>
        <dbReference type="PROSITE-ProRule" id="PRU01360"/>
    </source>
</evidence>
<gene>
    <name evidence="10" type="ORF">CLW00_10686</name>
</gene>
<evidence type="ECO:0000313" key="11">
    <source>
        <dbReference type="Proteomes" id="UP000238157"/>
    </source>
</evidence>
<evidence type="ECO:0000256" key="5">
    <source>
        <dbReference type="ARBA" id="ARBA00023136"/>
    </source>
</evidence>
<dbReference type="InterPro" id="IPR037066">
    <property type="entry name" value="Plug_dom_sf"/>
</dbReference>
<dbReference type="FunFam" id="2.170.130.10:FF:000008">
    <property type="entry name" value="SusC/RagA family TonB-linked outer membrane protein"/>
    <property type="match status" value="1"/>
</dbReference>
<keyword evidence="4 7" id="KW-0812">Transmembrane</keyword>
<feature type="chain" id="PRO_5015600273" evidence="8">
    <location>
        <begin position="22"/>
        <end position="1015"/>
    </location>
</feature>
<dbReference type="GO" id="GO:0009279">
    <property type="term" value="C:cell outer membrane"/>
    <property type="evidence" value="ECO:0007669"/>
    <property type="project" value="UniProtKB-SubCell"/>
</dbReference>
<name>A0A2T0WL99_9BACT</name>
<dbReference type="NCBIfam" id="TIGR04057">
    <property type="entry name" value="SusC_RagA_signa"/>
    <property type="match status" value="1"/>
</dbReference>
<evidence type="ECO:0000256" key="8">
    <source>
        <dbReference type="SAM" id="SignalP"/>
    </source>
</evidence>
<protein>
    <submittedName>
        <fullName evidence="10">TonB-linked SusC/RagA family outer membrane protein</fullName>
    </submittedName>
</protein>
<dbReference type="SUPFAM" id="SSF56935">
    <property type="entry name" value="Porins"/>
    <property type="match status" value="1"/>
</dbReference>
<dbReference type="PROSITE" id="PS52016">
    <property type="entry name" value="TONB_DEPENDENT_REC_3"/>
    <property type="match status" value="1"/>
</dbReference>
<dbReference type="Gene3D" id="2.60.40.1120">
    <property type="entry name" value="Carboxypeptidase-like, regulatory domain"/>
    <property type="match status" value="1"/>
</dbReference>
<dbReference type="FunFam" id="2.60.40.1120:FF:000003">
    <property type="entry name" value="Outer membrane protein Omp121"/>
    <property type="match status" value="1"/>
</dbReference>
<sequence>MIKTLLSAVILVLLLGSTGYAQTQTVTGTVVSAEDDLPLPGVNVRIKGTTTGTVTDLDGLYSIQAEADQTLVFSYIGFDTQEAAIGNRNVVDVVLQLDSKTLGEVVVVGYGTQSRRDLTGSVGSVKGDDINRMPVASLDGAMQGRAAGVFVQSPSGTPGAGISMQIRGNTSLSASSQPLYVIDGIPIISEDLSGLFSGGQATNSLADINPADIESIEILKDASAAAIYGSRGANGVVLITTKRGKSGDAKIDINGFYGFQRITNEIDMHSSQEFLNLMNDAARQDNRALGTNYPENYVSDLWGFDPNDQDLQNTRWFQEIFRDAPIQSYDVAVSGGTDKTQYYTSLAYFNQEGVQLGTGFERISARLNVDTQAKKWLKVGTSMTLNRTIQDRTINDNSLYGVVINSLAGDPLMPVRQEDGSYSDPFDYFGWWMLDNPVLIAENYYRFTRTVRGLANTYAEAKLAEGLTLRSSLGIDYTYLEDEAYTPIISRESVNGNFNGFGNYGNTQDFTWIAENYLSYTKTIGGGLHNINAVLGNSYQASSRSFSSISAQGFPSDQFTKLAVAARVTAASTSGTNWGISSYFFRGNYNYADKLLATFTVRADGSSRFGENFRFGIFPSGSIAYRLSEEAFMKDQTVVSDLKVRASYGVVGNQDGIGNFASRGLFGVGAYRQIPSLVPTSLSNSNLTWESTTQANIGLDFGVLNDRITLTADAFVKTTDDLLLNRLVPGISGFKFVTENIGKVENRGLELAVRGVILTGPVEWSSSFNISWIRNKVLELEVDEQILNDSHILAIGHPIGTYFLIDQEGVDPETGDMRWVDVNGDGQINSADRRIVGNAQPKYFGGWDNSFRYKGFDLNVFFQFTVGNQIFNHSRASYENLGWSRIGTGFPLPDGNNHRLADERWMEPGDVTDIPRASLTNVNWREYSSRWLEDGSFLRLRMLTLGYNFNPAIMDRIGVRSLRVFAQAQNLLTFTRYTGFDPEVSQNARDPRVAGSDFGTFPQTRSISLGFNIGL</sequence>
<comment type="caution">
    <text evidence="10">The sequence shown here is derived from an EMBL/GenBank/DDBJ whole genome shotgun (WGS) entry which is preliminary data.</text>
</comment>
<accession>A0A2T0WL99</accession>
<feature type="domain" description="TonB-dependent receptor plug" evidence="9">
    <location>
        <begin position="115"/>
        <end position="236"/>
    </location>
</feature>
<dbReference type="NCBIfam" id="TIGR04056">
    <property type="entry name" value="OMP_RagA_SusC"/>
    <property type="match status" value="1"/>
</dbReference>
<dbReference type="Pfam" id="PF07715">
    <property type="entry name" value="Plug"/>
    <property type="match status" value="1"/>
</dbReference>
<evidence type="ECO:0000256" key="4">
    <source>
        <dbReference type="ARBA" id="ARBA00022692"/>
    </source>
</evidence>
<keyword evidence="5 7" id="KW-0472">Membrane</keyword>